<dbReference type="GeneID" id="8049625"/>
<dbReference type="AlphaFoldDB" id="B9WL44"/>
<gene>
    <name evidence="1" type="ordered locus">Cd36_27300</name>
    <name evidence="2" type="ORF">CD36_27300</name>
</gene>
<sequence>MIEIDVYMMLARIQTTDYNLFNQLTIYFKRLVNYTLQEDCVNYFHQIGETLGYYLHGFTKYPSLVAFQLPYLNRLVANTIKICNKYPVILQFWLLPECNSSFGNLFQSLPNNSRLPLYQIIKNFLIVDSPLDQTENVIELISLTKMSPCLDEWFSQNKDLAYLLSNKCSTIIVQMENLDPRFHNVTEFAKYFKMFCLIVENCTPTIAHSYYKIFETQILNVVLSNKTGHNQFVFSVLQTIADITTTNKTILRVFDNEYFTNWIRFIFEERENLRNLFILLNALFSKHEDILVKLVTTKSKPEDEAYSIEELRLKAMKICKGGTTAISSFMVTTLKYQFKDMEMYSINTSAPIIKGYLQVLPEYFQNTPAMNEALNTISSILMLKLNFLDSKYTQIVIEFLFESYFNLRLLLEDYMLYRFDSIELKNHQIYQDCFKQYHKSSEPQLNDDNTINNTLKDINYLMLEQNLQLFETFTIQLYVYCKLKHIAHNWAMEIPDYSVLLLR</sequence>
<evidence type="ECO:0000313" key="2">
    <source>
        <dbReference type="EMBL" id="CAX39748.1"/>
    </source>
</evidence>
<dbReference type="VEuPathDB" id="FungiDB:CD36_27300"/>
<protein>
    <submittedName>
        <fullName evidence="2">Uncharacterized protein</fullName>
    </submittedName>
</protein>
<dbReference type="EMBL" id="FM992695">
    <property type="protein sequence ID" value="CAX39748.1"/>
    <property type="molecule type" value="Genomic_DNA"/>
</dbReference>
<proteinExistence type="predicted"/>
<reference evidence="2 3" key="1">
    <citation type="journal article" date="2009" name="Genome Res.">
        <title>Comparative genomics of the fungal pathogens Candida dubliniensis and Candida albicans.</title>
        <authorList>
            <person name="Jackson A.P."/>
            <person name="Gamble J.A."/>
            <person name="Yeomans T."/>
            <person name="Moran G.P."/>
            <person name="Saunders D."/>
            <person name="Harris D."/>
            <person name="Aslett M."/>
            <person name="Barrell J.F."/>
            <person name="Butler G."/>
            <person name="Citiulo F."/>
            <person name="Coleman D.C."/>
            <person name="de Groot P.W.J."/>
            <person name="Goodwin T.J."/>
            <person name="Quail M.A."/>
            <person name="McQuillan J."/>
            <person name="Munro C.A."/>
            <person name="Pain A."/>
            <person name="Poulter R.T."/>
            <person name="Rajandream M.A."/>
            <person name="Renauld H."/>
            <person name="Spiering M.J."/>
            <person name="Tivey A."/>
            <person name="Gow N.A.R."/>
            <person name="Barrell B."/>
            <person name="Sullivan D.J."/>
            <person name="Berriman M."/>
        </authorList>
    </citation>
    <scope>NUCLEOTIDE SEQUENCE [LARGE SCALE GENOMIC DNA]</scope>
    <source>
        <strain evidence="3">CD36 / ATCC MYA-646 / CBS 7987 / NCPF 3949 / NRRL Y-17841</strain>
    </source>
</reference>
<dbReference type="KEGG" id="cdu:CD36_27300"/>
<dbReference type="HOGENOM" id="CLU_541834_0_0_1"/>
<dbReference type="CGD" id="CAL0000167722">
    <property type="gene designation" value="Cd36_27300"/>
</dbReference>
<dbReference type="eggNOG" id="ENOG502RQEY">
    <property type="taxonomic scope" value="Eukaryota"/>
</dbReference>
<name>B9WL44_CANDC</name>
<evidence type="ECO:0000313" key="3">
    <source>
        <dbReference type="Proteomes" id="UP000002605"/>
    </source>
</evidence>
<organism evidence="2 3">
    <name type="scientific">Candida dubliniensis (strain CD36 / ATCC MYA-646 / CBS 7987 / NCPF 3949 / NRRL Y-17841)</name>
    <name type="common">Yeast</name>
    <dbReference type="NCBI Taxonomy" id="573826"/>
    <lineage>
        <taxon>Eukaryota</taxon>
        <taxon>Fungi</taxon>
        <taxon>Dikarya</taxon>
        <taxon>Ascomycota</taxon>
        <taxon>Saccharomycotina</taxon>
        <taxon>Pichiomycetes</taxon>
        <taxon>Debaryomycetaceae</taxon>
        <taxon>Candida/Lodderomyces clade</taxon>
        <taxon>Candida</taxon>
    </lineage>
</organism>
<dbReference type="RefSeq" id="XP_002421805.1">
    <property type="nucleotide sequence ID" value="XM_002421760.1"/>
</dbReference>
<keyword evidence="3" id="KW-1185">Reference proteome</keyword>
<evidence type="ECO:0000313" key="1">
    <source>
        <dbReference type="CGD" id="CAL0000167722"/>
    </source>
</evidence>
<dbReference type="OrthoDB" id="4019746at2759"/>
<dbReference type="Proteomes" id="UP000002605">
    <property type="component" value="Chromosome R"/>
</dbReference>
<accession>B9WL44</accession>